<evidence type="ECO:0000313" key="6">
    <source>
        <dbReference type="Proteomes" id="UP001322138"/>
    </source>
</evidence>
<dbReference type="InterPro" id="IPR036691">
    <property type="entry name" value="Endo/exonu/phosph_ase_sf"/>
</dbReference>
<evidence type="ECO:0000256" key="2">
    <source>
        <dbReference type="ARBA" id="ARBA00045495"/>
    </source>
</evidence>
<dbReference type="CDD" id="cd09097">
    <property type="entry name" value="Deadenylase_CCR4"/>
    <property type="match status" value="1"/>
</dbReference>
<organism evidence="5 6">
    <name type="scientific">Podospora bellae-mahoneyi</name>
    <dbReference type="NCBI Taxonomy" id="2093777"/>
    <lineage>
        <taxon>Eukaryota</taxon>
        <taxon>Fungi</taxon>
        <taxon>Dikarya</taxon>
        <taxon>Ascomycota</taxon>
        <taxon>Pezizomycotina</taxon>
        <taxon>Sordariomycetes</taxon>
        <taxon>Sordariomycetidae</taxon>
        <taxon>Sordariales</taxon>
        <taxon>Podosporaceae</taxon>
        <taxon>Podospora</taxon>
    </lineage>
</organism>
<dbReference type="GO" id="GO:0004535">
    <property type="term" value="F:poly(A)-specific ribonuclease activity"/>
    <property type="evidence" value="ECO:0007669"/>
    <property type="project" value="UniProtKB-EC"/>
</dbReference>
<evidence type="ECO:0000256" key="3">
    <source>
        <dbReference type="SAM" id="MobiDB-lite"/>
    </source>
</evidence>
<gene>
    <name evidence="5" type="primary">CCR4</name>
    <name evidence="5" type="ORF">QC761_204080</name>
</gene>
<reference evidence="5 6" key="1">
    <citation type="journal article" date="2023" name="bioRxiv">
        <title>High-quality genome assemblies of four members of thePodospora anserinaspecies complex.</title>
        <authorList>
            <person name="Ament-Velasquez S.L."/>
            <person name="Vogan A.A."/>
            <person name="Wallerman O."/>
            <person name="Hartmann F."/>
            <person name="Gautier V."/>
            <person name="Silar P."/>
            <person name="Giraud T."/>
            <person name="Johannesson H."/>
        </authorList>
    </citation>
    <scope>NUCLEOTIDE SEQUENCE [LARGE SCALE GENOMIC DNA]</scope>
    <source>
        <strain evidence="5 6">CBS 112042</strain>
    </source>
</reference>
<feature type="region of interest" description="Disordered" evidence="3">
    <location>
        <begin position="50"/>
        <end position="166"/>
    </location>
</feature>
<dbReference type="EMBL" id="JAFFGZ010000004">
    <property type="protein sequence ID" value="KAK4645724.1"/>
    <property type="molecule type" value="Genomic_DNA"/>
</dbReference>
<feature type="compositionally biased region" description="Low complexity" evidence="3">
    <location>
        <begin position="11"/>
        <end position="20"/>
    </location>
</feature>
<dbReference type="SUPFAM" id="SSF52075">
    <property type="entry name" value="Outer arm dynein light chain 1"/>
    <property type="match status" value="1"/>
</dbReference>
<dbReference type="Gene3D" id="3.60.10.10">
    <property type="entry name" value="Endonuclease/exonuclease/phosphatase"/>
    <property type="match status" value="1"/>
</dbReference>
<feature type="compositionally biased region" description="Polar residues" evidence="3">
    <location>
        <begin position="129"/>
        <end position="142"/>
    </location>
</feature>
<dbReference type="InterPro" id="IPR001611">
    <property type="entry name" value="Leu-rich_rpt"/>
</dbReference>
<dbReference type="InterPro" id="IPR050410">
    <property type="entry name" value="CCR4/nocturin_mRNA_transcr"/>
</dbReference>
<dbReference type="SUPFAM" id="SSF56219">
    <property type="entry name" value="DNase I-like"/>
    <property type="match status" value="1"/>
</dbReference>
<sequence>MADGDRHPIQAFSSPLSSNFSSSSSIANGILLNSLLSHLVAAQPTAHSKTSASLGQNLRGMYGQGPQQGHNNRLSGAPGRGQPNIPPVQYQQYNYGQQPQGHPHQHHAHHHQNLQPDPGVHGLPAGNMGHSSYSTGAHQASSPFAAGSHPSGQTATTRGGSGQAISDSWGEQLKLYKQAQEAHQTMVEQHLPHYYARAKASDNKGVVYASEGTTTTEDQEVARNRPSYTTNKLVKRQDWHNLDLSGQGVRKIARALFSYDFLVELYIASNKITVLPPDIGKLRCLKVLEASHNELHELPPEIGMCTNLQQLILFNNHITSLPYELGFLYKLEMLGLHGNPLMNGPLKDEIMNKDTKSLINSLLVDAPVPPAPAPRLPITVQDDVASSLERVSVLTWNILCERYATKQMYGYTPPSALEWDYRKQLILDEIYDRNPDIVCLQEISRNAYENEFSPSLAKHGYRGIQWSRPKVKTLPNNMVGGVDGCATFWKTDKWIVLQKEMLDYSHLTITRPDLKQNHDVYNRAMGKDNIGTIILLESRVTGSRLIVANTHLAWEPDLCDVKLLQIACLMENITRLGDKWTRTPPMAIDKKQAIQGILEEGEERQELPPPGPSQEYRNNTDIPLIICGDYNSTPSSGVYDFLATGRLSHDHPEWLGRKYGNFTRDGVEHPFSIRSAYAHLRGGPHELSFTNYTPTFREVIDYIWYSTNTLELVSLLAPPDKQALTRIPGFPYYHFPSDHIQIMAEYVIRPRKDKRAVVEPDFGPSSRRT</sequence>
<dbReference type="RefSeq" id="XP_062734700.1">
    <property type="nucleotide sequence ID" value="XM_062876135.1"/>
</dbReference>
<dbReference type="Gene3D" id="3.80.10.10">
    <property type="entry name" value="Ribonuclease Inhibitor"/>
    <property type="match status" value="1"/>
</dbReference>
<dbReference type="InterPro" id="IPR032675">
    <property type="entry name" value="LRR_dom_sf"/>
</dbReference>
<feature type="compositionally biased region" description="Polar residues" evidence="3">
    <location>
        <begin position="65"/>
        <end position="74"/>
    </location>
</feature>
<proteinExistence type="predicted"/>
<dbReference type="InterPro" id="IPR005135">
    <property type="entry name" value="Endo/exonuclease/phosphatase"/>
</dbReference>
<evidence type="ECO:0000259" key="4">
    <source>
        <dbReference type="Pfam" id="PF03372"/>
    </source>
</evidence>
<dbReference type="Proteomes" id="UP001322138">
    <property type="component" value="Unassembled WGS sequence"/>
</dbReference>
<protein>
    <recommendedName>
        <fullName evidence="1">CCR4-Not complex 3'-5'-exoribonuclease subunit Ccr4</fullName>
    </recommendedName>
</protein>
<comment type="caution">
    <text evidence="5">The sequence shown here is derived from an EMBL/GenBank/DDBJ whole genome shotgun (WGS) entry which is preliminary data.</text>
</comment>
<feature type="compositionally biased region" description="Polar residues" evidence="3">
    <location>
        <begin position="150"/>
        <end position="166"/>
    </location>
</feature>
<feature type="region of interest" description="Disordered" evidence="3">
    <location>
        <begin position="1"/>
        <end position="20"/>
    </location>
</feature>
<feature type="domain" description="Endonuclease/exonuclease/phosphatase" evidence="4">
    <location>
        <begin position="617"/>
        <end position="739"/>
    </location>
</feature>
<feature type="domain" description="Endonuclease/exonuclease/phosphatase" evidence="4">
    <location>
        <begin position="394"/>
        <end position="498"/>
    </location>
</feature>
<feature type="compositionally biased region" description="Low complexity" evidence="3">
    <location>
        <begin position="87"/>
        <end position="102"/>
    </location>
</feature>
<accession>A0ABR0FPC3</accession>
<dbReference type="PANTHER" id="PTHR12121:SF100">
    <property type="entry name" value="POLY(A)-SPECIFIC RIBONUCLEASE"/>
    <property type="match status" value="1"/>
</dbReference>
<feature type="compositionally biased region" description="Basic residues" evidence="3">
    <location>
        <begin position="103"/>
        <end position="112"/>
    </location>
</feature>
<dbReference type="PANTHER" id="PTHR12121">
    <property type="entry name" value="CARBON CATABOLITE REPRESSOR PROTEIN 4"/>
    <property type="match status" value="1"/>
</dbReference>
<evidence type="ECO:0000313" key="5">
    <source>
        <dbReference type="EMBL" id="KAK4645724.1"/>
    </source>
</evidence>
<keyword evidence="6" id="KW-1185">Reference proteome</keyword>
<dbReference type="PROSITE" id="PS51450">
    <property type="entry name" value="LRR"/>
    <property type="match status" value="1"/>
</dbReference>
<dbReference type="GeneID" id="87895617"/>
<evidence type="ECO:0000256" key="1">
    <source>
        <dbReference type="ARBA" id="ARBA00023475"/>
    </source>
</evidence>
<comment type="function">
    <text evidence="2">Acts as a catalytic component of the CCR4-NOT core complex, which in the nucleus seems to be a general transcription factor, and in the cytoplasm the major mRNA deadenylase involved in mRNA turnover. Ccr4 has 3'-5' RNase activity with a strong preference for polyadenylated substrates and also low exonuclease activity towards single-stranded DNA.</text>
</comment>
<keyword evidence="5" id="KW-0378">Hydrolase</keyword>
<name>A0ABR0FPC3_9PEZI</name>
<dbReference type="Pfam" id="PF03372">
    <property type="entry name" value="Exo_endo_phos"/>
    <property type="match status" value="2"/>
</dbReference>